<feature type="compositionally biased region" description="Low complexity" evidence="4">
    <location>
        <begin position="631"/>
        <end position="640"/>
    </location>
</feature>
<dbReference type="SUPFAM" id="SSF54001">
    <property type="entry name" value="Cysteine proteinases"/>
    <property type="match status" value="2"/>
</dbReference>
<proteinExistence type="inferred from homology"/>
<gene>
    <name evidence="6" type="ORF">N0F65_012248</name>
</gene>
<dbReference type="InterPro" id="IPR039417">
    <property type="entry name" value="Peptidase_C1A_papain-like"/>
</dbReference>
<evidence type="ECO:0000256" key="4">
    <source>
        <dbReference type="SAM" id="MobiDB-lite"/>
    </source>
</evidence>
<feature type="region of interest" description="Disordered" evidence="4">
    <location>
        <begin position="331"/>
        <end position="412"/>
    </location>
</feature>
<feature type="region of interest" description="Disordered" evidence="4">
    <location>
        <begin position="1331"/>
        <end position="1492"/>
    </location>
</feature>
<evidence type="ECO:0000256" key="1">
    <source>
        <dbReference type="ARBA" id="ARBA00008455"/>
    </source>
</evidence>
<feature type="coiled-coil region" evidence="3">
    <location>
        <begin position="1496"/>
        <end position="1523"/>
    </location>
</feature>
<evidence type="ECO:0000256" key="2">
    <source>
        <dbReference type="ARBA" id="ARBA00023145"/>
    </source>
</evidence>
<evidence type="ECO:0000256" key="3">
    <source>
        <dbReference type="SAM" id="Coils"/>
    </source>
</evidence>
<keyword evidence="2" id="KW-0865">Zymogen</keyword>
<dbReference type="InterPro" id="IPR013128">
    <property type="entry name" value="Peptidase_C1A"/>
</dbReference>
<dbReference type="PROSITE" id="PS00139">
    <property type="entry name" value="THIOL_PROTEASE_CYS"/>
    <property type="match status" value="2"/>
</dbReference>
<keyword evidence="3" id="KW-0175">Coiled coil</keyword>
<dbReference type="GO" id="GO:0008234">
    <property type="term" value="F:cysteine-type peptidase activity"/>
    <property type="evidence" value="ECO:0007669"/>
    <property type="project" value="InterPro"/>
</dbReference>
<feature type="compositionally biased region" description="Basic and acidic residues" evidence="4">
    <location>
        <begin position="1695"/>
        <end position="1710"/>
    </location>
</feature>
<feature type="compositionally biased region" description="Low complexity" evidence="4">
    <location>
        <begin position="341"/>
        <end position="350"/>
    </location>
</feature>
<reference evidence="6" key="1">
    <citation type="submission" date="2022-11" db="EMBL/GenBank/DDBJ databases">
        <authorList>
            <person name="Morgan W.R."/>
            <person name="Tartar A."/>
        </authorList>
    </citation>
    <scope>NUCLEOTIDE SEQUENCE</scope>
    <source>
        <strain evidence="6">ARSEF 373</strain>
    </source>
</reference>
<accession>A0AAV2ZFX2</accession>
<feature type="region of interest" description="Disordered" evidence="4">
    <location>
        <begin position="1565"/>
        <end position="1634"/>
    </location>
</feature>
<evidence type="ECO:0000313" key="6">
    <source>
        <dbReference type="EMBL" id="DBA04665.1"/>
    </source>
</evidence>
<feature type="region of interest" description="Disordered" evidence="4">
    <location>
        <begin position="1656"/>
        <end position="1724"/>
    </location>
</feature>
<feature type="compositionally biased region" description="Low complexity" evidence="4">
    <location>
        <begin position="1095"/>
        <end position="1137"/>
    </location>
</feature>
<protein>
    <recommendedName>
        <fullName evidence="5">Peptidase C1A papain C-terminal domain-containing protein</fullName>
    </recommendedName>
</protein>
<feature type="domain" description="Peptidase C1A papain C-terminal" evidence="5">
    <location>
        <begin position="407"/>
        <end position="608"/>
    </location>
</feature>
<feature type="region of interest" description="Disordered" evidence="4">
    <location>
        <begin position="700"/>
        <end position="757"/>
    </location>
</feature>
<feature type="region of interest" description="Disordered" evidence="4">
    <location>
        <begin position="1"/>
        <end position="20"/>
    </location>
</feature>
<dbReference type="SMART" id="SM00645">
    <property type="entry name" value="Pept_C1"/>
    <property type="match status" value="2"/>
</dbReference>
<dbReference type="Pfam" id="PF00112">
    <property type="entry name" value="Peptidase_C1"/>
    <property type="match status" value="2"/>
</dbReference>
<dbReference type="Gene3D" id="3.90.70.10">
    <property type="entry name" value="Cysteine proteinases"/>
    <property type="match status" value="2"/>
</dbReference>
<dbReference type="CDD" id="cd02248">
    <property type="entry name" value="Peptidase_C1A"/>
    <property type="match status" value="2"/>
</dbReference>
<feature type="region of interest" description="Disordered" evidence="4">
    <location>
        <begin position="1032"/>
        <end position="1244"/>
    </location>
</feature>
<feature type="compositionally biased region" description="Basic and acidic residues" evidence="4">
    <location>
        <begin position="1402"/>
        <end position="1418"/>
    </location>
</feature>
<dbReference type="EMBL" id="DAKRPA010000006">
    <property type="protein sequence ID" value="DBA04665.1"/>
    <property type="molecule type" value="Genomic_DNA"/>
</dbReference>
<feature type="domain" description="Peptidase C1A papain C-terminal" evidence="5">
    <location>
        <begin position="17"/>
        <end position="202"/>
    </location>
</feature>
<name>A0AAV2ZFX2_9STRA</name>
<reference evidence="6" key="2">
    <citation type="journal article" date="2023" name="Microbiol Resour">
        <title>Decontamination and Annotation of the Draft Genome Sequence of the Oomycete Lagenidium giganteum ARSEF 373.</title>
        <authorList>
            <person name="Morgan W.R."/>
            <person name="Tartar A."/>
        </authorList>
    </citation>
    <scope>NUCLEOTIDE SEQUENCE</scope>
    <source>
        <strain evidence="6">ARSEF 373</strain>
    </source>
</reference>
<sequence>MLELQRKIQPSSSPSLGGSGINWQDKGWLGPVKNQAQCGSCWAFAATAAVESAKCIKEGGGVTPLSEQQITSRLAEQQWLQWRTVYDSLRQQQGICTEEAYPYKGEDRSDYEVVPTKIKQVTAVRPDEDSLHQAIQQAVQEWCVAITTELGHAVLAHGYTDDAWLIKNSWGSSWGENGMIRLARGTVGKDTCGVLTSPNKPHHLTLLPTMKYFVVCASVVAASMITADAKPLHAGLNYHRYLQEVNETRAEVMKYFNSSSWDESIYKRKVENRDADPTEDEMQRYFLAKQTVEKLSKDFPGATFSVESPFTMLTDSEFLDFIKKSGVGKEHQRMLGEARQNSKAGSSNGAGKKKDKCRLKTPKPSTAPSSSPSTAPSASPSSTPTSTPTAAPTSSPSARPSSSPAPGGSGVNWQDKGCLAPVKNQGQCGSCWAFAATAAIESAKCIKEGGSVTPLSDQQITSCDRANNGCNGGSAATAFKFIEQQQGICTEEAYPYKGQDQCRSDCKVVPTKIKEVTTVKSDEDSLVKALDGRPVVVILAAGNTAWKQYKSGVLPSCDTTNLDHAVLAYGYTDDAWLLKNSWGSSWGEKGMIRLARVLEVLDRPFHVWATSNSRQKPQNLSYPDHHSECGHPAPAHPAHAMGQFRSGSSTKGTTATNAPPQGSISAQLSATATCQMEPTDSALAMEDGVAVALGDDLADLGSPADNGSGSVSKNSKRKNRRRNKKGGSAGPGDDANGDAGADGDADSGSSLPDESAVNPLDASEMLARMHVAATPPPQKPPTDTSAVHEEALISLPSPVAVSAPPPAFDVFETALASALQATPQEGVKEVAMAAARDDAVTPSAVEPKLAVENPVIAQTSLVIDKPGTGAPPAGNAAAAREAPSVMITPAIVEAPKLETPSATAAVDAVSVTDSVVSSVIAEPKPAAMAVVATEVAPPVAVSAVSTPPVVADKVTPSVESLPLDNHPKDVVKEEKALVPSAEAVECVKPNGVENGSTKTQFTQIHVAAAETTAKIPSNVSQPTELGKLVAAPEVTATSNGAKSKTTINPGDHHKRTAKTAKPSDADKAPVSAAKAAPKRVVRPTAAPKTAEQKPAATATKVAGASATGKRSPVPARSSRTPTASSSPSPTEESAATTNLRLKIQKPTGVTGKRTTRSPGNKDIPSPPKDSDITAPPAPDSISRLTKKRLSVTEVEAASNRLYEDAKDAQRRKDAKKMELEEKFPFAPQLSTKSKSKREPGAEKNRFVMLHEKGKELMRRKEELRAQQEKADCTFKPKITSKAKRLSTTAAGAKPRYENLYQQAQQLQQKREEKKLELERIAVEECSFKPRIRSAKSPVSSRPLYDAERERQRKAKLEQKKMEAEMSECTFKPKVVSKTKKKATDDASKGDEGSLYDRFSQQRSERMEKLRQEHEEQERVNATFQPKISTTAKSKESTKKPFYERLYNKDHAQQVQAEREQKRIEEESKYTFKPQISDAPEEIKAKLTNPSPGKTIFERLYEEKDKVKEKIEMSEELKKQKELEECTFHPHVDVGEVKTPSQPGTPIWERLLSYDKNQVIEEREKLKQEKEMRECTFKPDISPPPAPSSVPRKSVSADIFERLSTSAGNTPVMKNKKHVKPVGKRNSFPERGSDKETDYRRVVSIGDIIKSSTLVIGSEHSPQVTQTRSLPGSLNSTQLKNSPRKSGSNFAISANKSREAEDDHSLARELDFSGDSPNQVPDSEDAQLNAHSKSILQNYDSWAANLEAKMRSL</sequence>
<evidence type="ECO:0000313" key="7">
    <source>
        <dbReference type="Proteomes" id="UP001146120"/>
    </source>
</evidence>
<feature type="compositionally biased region" description="Polar residues" evidence="4">
    <location>
        <begin position="645"/>
        <end position="663"/>
    </location>
</feature>
<feature type="compositionally biased region" description="Basic and acidic residues" evidence="4">
    <location>
        <begin position="1344"/>
        <end position="1363"/>
    </location>
</feature>
<feature type="compositionally biased region" description="Basic and acidic residues" evidence="4">
    <location>
        <begin position="1565"/>
        <end position="1576"/>
    </location>
</feature>
<feature type="compositionally biased region" description="Basic and acidic residues" evidence="4">
    <location>
        <begin position="1381"/>
        <end position="1391"/>
    </location>
</feature>
<dbReference type="InterPro" id="IPR000668">
    <property type="entry name" value="Peptidase_C1A_C"/>
</dbReference>
<dbReference type="PANTHER" id="PTHR12411">
    <property type="entry name" value="CYSTEINE PROTEASE FAMILY C1-RELATED"/>
    <property type="match status" value="1"/>
</dbReference>
<dbReference type="Proteomes" id="UP001146120">
    <property type="component" value="Unassembled WGS sequence"/>
</dbReference>
<feature type="compositionally biased region" description="Basic and acidic residues" evidence="4">
    <location>
        <begin position="1201"/>
        <end position="1223"/>
    </location>
</feature>
<keyword evidence="7" id="KW-1185">Reference proteome</keyword>
<dbReference type="InterPro" id="IPR038765">
    <property type="entry name" value="Papain-like_cys_pep_sf"/>
</dbReference>
<feature type="compositionally biased region" description="Basic residues" evidence="4">
    <location>
        <begin position="351"/>
        <end position="361"/>
    </location>
</feature>
<dbReference type="GO" id="GO:0006508">
    <property type="term" value="P:proteolysis"/>
    <property type="evidence" value="ECO:0007669"/>
    <property type="project" value="InterPro"/>
</dbReference>
<organism evidence="6 7">
    <name type="scientific">Lagenidium giganteum</name>
    <dbReference type="NCBI Taxonomy" id="4803"/>
    <lineage>
        <taxon>Eukaryota</taxon>
        <taxon>Sar</taxon>
        <taxon>Stramenopiles</taxon>
        <taxon>Oomycota</taxon>
        <taxon>Peronosporomycetes</taxon>
        <taxon>Pythiales</taxon>
        <taxon>Pythiaceae</taxon>
    </lineage>
</organism>
<feature type="compositionally biased region" description="Polar residues" evidence="4">
    <location>
        <begin position="1035"/>
        <end position="1048"/>
    </location>
</feature>
<comment type="caution">
    <text evidence="6">The sequence shown here is derived from an EMBL/GenBank/DDBJ whole genome shotgun (WGS) entry which is preliminary data.</text>
</comment>
<feature type="compositionally biased region" description="Polar residues" evidence="4">
    <location>
        <begin position="1656"/>
        <end position="1694"/>
    </location>
</feature>
<feature type="compositionally biased region" description="Basic and acidic residues" evidence="4">
    <location>
        <begin position="1432"/>
        <end position="1469"/>
    </location>
</feature>
<dbReference type="InterPro" id="IPR000169">
    <property type="entry name" value="Pept_cys_AS"/>
</dbReference>
<feature type="compositionally biased region" description="Low complexity" evidence="4">
    <location>
        <begin position="364"/>
        <end position="406"/>
    </location>
</feature>
<feature type="compositionally biased region" description="Basic residues" evidence="4">
    <location>
        <begin position="714"/>
        <end position="725"/>
    </location>
</feature>
<feature type="compositionally biased region" description="Basic residues" evidence="4">
    <location>
        <begin position="1613"/>
        <end position="1622"/>
    </location>
</feature>
<comment type="similarity">
    <text evidence="1">Belongs to the peptidase C1 family.</text>
</comment>
<evidence type="ECO:0000259" key="5">
    <source>
        <dbReference type="SMART" id="SM00645"/>
    </source>
</evidence>
<feature type="compositionally biased region" description="Polar residues" evidence="4">
    <location>
        <begin position="612"/>
        <end position="621"/>
    </location>
</feature>
<feature type="region of interest" description="Disordered" evidence="4">
    <location>
        <begin position="612"/>
        <end position="663"/>
    </location>
</feature>